<feature type="region of interest" description="Disordered" evidence="1">
    <location>
        <begin position="1"/>
        <end position="24"/>
    </location>
</feature>
<dbReference type="Proteomes" id="UP000515129">
    <property type="component" value="Chromosome 20"/>
</dbReference>
<organism evidence="3 5">
    <name type="scientific">Carassius auratus</name>
    <name type="common">Goldfish</name>
    <dbReference type="NCBI Taxonomy" id="7957"/>
    <lineage>
        <taxon>Eukaryota</taxon>
        <taxon>Metazoa</taxon>
        <taxon>Chordata</taxon>
        <taxon>Craniata</taxon>
        <taxon>Vertebrata</taxon>
        <taxon>Euteleostomi</taxon>
        <taxon>Actinopterygii</taxon>
        <taxon>Neopterygii</taxon>
        <taxon>Teleostei</taxon>
        <taxon>Ostariophysi</taxon>
        <taxon>Cypriniformes</taxon>
        <taxon>Cyprinidae</taxon>
        <taxon>Cyprininae</taxon>
        <taxon>Carassius</taxon>
    </lineage>
</organism>
<dbReference type="OrthoDB" id="5376140at2759"/>
<feature type="compositionally biased region" description="Low complexity" evidence="1">
    <location>
        <begin position="248"/>
        <end position="273"/>
    </location>
</feature>
<dbReference type="InterPro" id="IPR001214">
    <property type="entry name" value="SET_dom"/>
</dbReference>
<dbReference type="RefSeq" id="XP_026147159.1">
    <property type="nucleotide sequence ID" value="XM_026291374.1"/>
</dbReference>
<dbReference type="PANTHER" id="PTHR33480">
    <property type="entry name" value="SET DOMAIN-CONTAINING PROTEIN-RELATED"/>
    <property type="match status" value="1"/>
</dbReference>
<evidence type="ECO:0000313" key="4">
    <source>
        <dbReference type="RefSeq" id="XP_026147158.1"/>
    </source>
</evidence>
<feature type="domain" description="SET" evidence="2">
    <location>
        <begin position="52"/>
        <end position="175"/>
    </location>
</feature>
<feature type="compositionally biased region" description="Basic and acidic residues" evidence="1">
    <location>
        <begin position="1"/>
        <end position="16"/>
    </location>
</feature>
<evidence type="ECO:0000313" key="5">
    <source>
        <dbReference type="RefSeq" id="XP_026147159.1"/>
    </source>
</evidence>
<sequence>MQTRDDGTRETDDKQPTRRKVISRKKVAMLGNKRRRKPLQDAEHHHITCKTDKPGLREQFISKYKGRGVFTTGAFFRGDFVLEYRGELLSSQESLDRTGHYTEAENTFLFDFQWHGKYWCMDASKEDSSLGRLANDETRNPTCKMRTVEVSRKPHLCLFAVRDILPGEEITYNYGDSDWPWRVKPLNKASAESTDKKPASSLRRHKSPHCAASVSSPELDKVNSNGPHKQSGKARTSRNKTAASLFFSVATPKSKSPTSPSTSPVQPSSSSPAYRGGECINKAACECGIKNLEALSSTRLRKHIATMSKILNLNENEADQLADFLGHNIRIHRQYYRLPEGTLQLAKMSKVLMAMEKGTLSDYKGKKLDDIEIDPNEQLEAQGDSMSSDEEDSVTYLRHQHQYRLINLFNLNKLFHRRIKVLQMLQKKKWEDSEVKAVERHMMSFIKTCKVPGKQDCERCIHAEPEALKQRTWTGVKNYVRNRITTPKRKGGL</sequence>
<dbReference type="RefSeq" id="XP_026147158.1">
    <property type="nucleotide sequence ID" value="XM_026291373.1"/>
</dbReference>
<dbReference type="KEGG" id="caua:113121130"/>
<reference evidence="4 5" key="1">
    <citation type="submission" date="2025-04" db="UniProtKB">
        <authorList>
            <consortium name="RefSeq"/>
        </authorList>
    </citation>
    <scope>IDENTIFICATION</scope>
    <source>
        <strain evidence="4 5">Wakin</strain>
        <tissue evidence="4 5">Muscle</tissue>
    </source>
</reference>
<evidence type="ECO:0000259" key="2">
    <source>
        <dbReference type="PROSITE" id="PS50280"/>
    </source>
</evidence>
<keyword evidence="3" id="KW-1185">Reference proteome</keyword>
<accession>A0A6P6RNA4</accession>
<protein>
    <submittedName>
        <fullName evidence="4">Uncharacterized protein LOC113121130 isoform X1</fullName>
    </submittedName>
    <submittedName>
        <fullName evidence="5">Uncharacterized protein LOC113121130 isoform X2</fullName>
    </submittedName>
</protein>
<dbReference type="Pfam" id="PF00856">
    <property type="entry name" value="SET"/>
    <property type="match status" value="1"/>
</dbReference>
<dbReference type="PANTHER" id="PTHR33480:SF5">
    <property type="entry name" value="SI:DKEY-51D8.9"/>
    <property type="match status" value="1"/>
</dbReference>
<dbReference type="SMART" id="SM00317">
    <property type="entry name" value="SET"/>
    <property type="match status" value="1"/>
</dbReference>
<dbReference type="SUPFAM" id="SSF82199">
    <property type="entry name" value="SET domain"/>
    <property type="match status" value="1"/>
</dbReference>
<dbReference type="Gene3D" id="2.170.270.10">
    <property type="entry name" value="SET domain"/>
    <property type="match status" value="1"/>
</dbReference>
<dbReference type="AlphaFoldDB" id="A0A6P6RNA4"/>
<gene>
    <name evidence="4 5" type="primary">LOC113121130</name>
</gene>
<name>A0A6P6RNA4_CARAU</name>
<proteinExistence type="predicted"/>
<dbReference type="InterPro" id="IPR046341">
    <property type="entry name" value="SET_dom_sf"/>
</dbReference>
<dbReference type="GeneID" id="113121130"/>
<evidence type="ECO:0000313" key="3">
    <source>
        <dbReference type="Proteomes" id="UP000515129"/>
    </source>
</evidence>
<dbReference type="PROSITE" id="PS50280">
    <property type="entry name" value="SET"/>
    <property type="match status" value="1"/>
</dbReference>
<feature type="region of interest" description="Disordered" evidence="1">
    <location>
        <begin position="190"/>
        <end position="273"/>
    </location>
</feature>
<evidence type="ECO:0000256" key="1">
    <source>
        <dbReference type="SAM" id="MobiDB-lite"/>
    </source>
</evidence>